<comment type="caution">
    <text evidence="1">The sequence shown here is derived from an EMBL/GenBank/DDBJ whole genome shotgun (WGS) entry which is preliminary data.</text>
</comment>
<evidence type="ECO:0000313" key="1">
    <source>
        <dbReference type="EMBL" id="PZF81882.1"/>
    </source>
</evidence>
<protein>
    <submittedName>
        <fullName evidence="1">Uncharacterized protein</fullName>
    </submittedName>
</protein>
<gene>
    <name evidence="1" type="ORF">C1I92_19335</name>
</gene>
<dbReference type="AlphaFoldDB" id="A0A2W2B743"/>
<name>A0A2W2B743_9ACTN</name>
<accession>A0A2W2B743</accession>
<dbReference type="EMBL" id="POTW01000049">
    <property type="protein sequence ID" value="PZF81882.1"/>
    <property type="molecule type" value="Genomic_DNA"/>
</dbReference>
<keyword evidence="2" id="KW-1185">Reference proteome</keyword>
<proteinExistence type="predicted"/>
<reference evidence="1 2" key="1">
    <citation type="submission" date="2018-01" db="EMBL/GenBank/DDBJ databases">
        <title>Draft genome sequence of Jiangella sp. GTF31.</title>
        <authorList>
            <person name="Sahin N."/>
            <person name="Ay H."/>
            <person name="Saygin H."/>
        </authorList>
    </citation>
    <scope>NUCLEOTIDE SEQUENCE [LARGE SCALE GENOMIC DNA]</scope>
    <source>
        <strain evidence="1 2">GTF31</strain>
    </source>
</reference>
<evidence type="ECO:0000313" key="2">
    <source>
        <dbReference type="Proteomes" id="UP000248764"/>
    </source>
</evidence>
<organism evidence="1 2">
    <name type="scientific">Jiangella anatolica</name>
    <dbReference type="NCBI Taxonomy" id="2670374"/>
    <lineage>
        <taxon>Bacteria</taxon>
        <taxon>Bacillati</taxon>
        <taxon>Actinomycetota</taxon>
        <taxon>Actinomycetes</taxon>
        <taxon>Jiangellales</taxon>
        <taxon>Jiangellaceae</taxon>
        <taxon>Jiangella</taxon>
    </lineage>
</organism>
<dbReference type="Proteomes" id="UP000248764">
    <property type="component" value="Unassembled WGS sequence"/>
</dbReference>
<sequence>MDDVVDEVLLAARAVVLRDLGARRLDVAAAVDVLDAALRERRWWVEQWPDGAAFVAGQLAQDVQDRLLDTGVGRWPSCEPCAEEEPHELRIEPELGPDPQWVCEKTGRPVAPLGAL</sequence>